<dbReference type="Proteomes" id="UP001312865">
    <property type="component" value="Unassembled WGS sequence"/>
</dbReference>
<evidence type="ECO:0000313" key="1">
    <source>
        <dbReference type="EMBL" id="MEI5908839.1"/>
    </source>
</evidence>
<reference evidence="1 2" key="1">
    <citation type="journal article" date="2018" name="J. Microbiol.">
        <title>Bacillus spongiae sp. nov., isolated from sponge of Jeju Island.</title>
        <authorList>
            <person name="Lee G.E."/>
            <person name="Im W.T."/>
            <person name="Park J.S."/>
        </authorList>
    </citation>
    <scope>NUCLEOTIDE SEQUENCE [LARGE SCALE GENOMIC DNA]</scope>
    <source>
        <strain evidence="1 2">135PIL107-10</strain>
    </source>
</reference>
<comment type="caution">
    <text evidence="1">The sequence shown here is derived from an EMBL/GenBank/DDBJ whole genome shotgun (WGS) entry which is preliminary data.</text>
</comment>
<dbReference type="SUPFAM" id="SSF52833">
    <property type="entry name" value="Thioredoxin-like"/>
    <property type="match status" value="1"/>
</dbReference>
<sequence>MQKVQSVEEFENLLEQEGRFFFFKHSLTCPISGNAYNQYQTFTSGIDEPSYYLAVQEARALSNYIAERFGIRHESPQAFLFEKGEPIWNASHNRITKEALMKL</sequence>
<dbReference type="Pfam" id="PF11009">
    <property type="entry name" value="BrxC"/>
    <property type="match status" value="1"/>
</dbReference>
<evidence type="ECO:0000313" key="2">
    <source>
        <dbReference type="Proteomes" id="UP001312865"/>
    </source>
</evidence>
<protein>
    <submittedName>
        <fullName evidence="1">Bacillithiol system redox-active protein YtxJ</fullName>
    </submittedName>
</protein>
<dbReference type="RefSeq" id="WP_336588283.1">
    <property type="nucleotide sequence ID" value="NZ_JBBAXC010000016.1"/>
</dbReference>
<keyword evidence="2" id="KW-1185">Reference proteome</keyword>
<dbReference type="EMBL" id="JBBAXC010000016">
    <property type="protein sequence ID" value="MEI5908839.1"/>
    <property type="molecule type" value="Genomic_DNA"/>
</dbReference>
<dbReference type="Gene3D" id="3.40.30.10">
    <property type="entry name" value="Glutaredoxin"/>
    <property type="match status" value="1"/>
</dbReference>
<organism evidence="1 2">
    <name type="scientific">Bacillus spongiae</name>
    <dbReference type="NCBI Taxonomy" id="2683610"/>
    <lineage>
        <taxon>Bacteria</taxon>
        <taxon>Bacillati</taxon>
        <taxon>Bacillota</taxon>
        <taxon>Bacilli</taxon>
        <taxon>Bacillales</taxon>
        <taxon>Bacillaceae</taxon>
        <taxon>Bacillus</taxon>
    </lineage>
</organism>
<dbReference type="NCBIfam" id="TIGR04019">
    <property type="entry name" value="B_thiol_YtxJ"/>
    <property type="match status" value="1"/>
</dbReference>
<dbReference type="InterPro" id="IPR036249">
    <property type="entry name" value="Thioredoxin-like_sf"/>
</dbReference>
<name>A0ABU8HI98_9BACI</name>
<accession>A0ABU8HI98</accession>
<proteinExistence type="predicted"/>
<gene>
    <name evidence="1" type="primary">ytxJ</name>
    <name evidence="1" type="ORF">WAK64_17460</name>
</gene>
<dbReference type="InterPro" id="IPR022551">
    <property type="entry name" value="BrxC"/>
</dbReference>